<comment type="caution">
    <text evidence="4">The sequence shown here is derived from an EMBL/GenBank/DDBJ whole genome shotgun (WGS) entry which is preliminary data.</text>
</comment>
<dbReference type="eggNOG" id="COG0784">
    <property type="taxonomic scope" value="Bacteria"/>
</dbReference>
<dbReference type="STRING" id="1048983.EL17_13325"/>
<dbReference type="CDD" id="cd17546">
    <property type="entry name" value="REC_hyHK_CKI1_RcsC-like"/>
    <property type="match status" value="1"/>
</dbReference>
<keyword evidence="1 2" id="KW-0597">Phosphoprotein</keyword>
<dbReference type="PANTHER" id="PTHR44591:SF3">
    <property type="entry name" value="RESPONSE REGULATORY DOMAIN-CONTAINING PROTEIN"/>
    <property type="match status" value="1"/>
</dbReference>
<evidence type="ECO:0000256" key="1">
    <source>
        <dbReference type="ARBA" id="ARBA00022553"/>
    </source>
</evidence>
<accession>A0A074KWK5</accession>
<dbReference type="Proteomes" id="UP000027821">
    <property type="component" value="Unassembled WGS sequence"/>
</dbReference>
<dbReference type="PANTHER" id="PTHR44591">
    <property type="entry name" value="STRESS RESPONSE REGULATOR PROTEIN 1"/>
    <property type="match status" value="1"/>
</dbReference>
<dbReference type="InterPro" id="IPR001789">
    <property type="entry name" value="Sig_transdc_resp-reg_receiver"/>
</dbReference>
<evidence type="ECO:0000259" key="3">
    <source>
        <dbReference type="PROSITE" id="PS50110"/>
    </source>
</evidence>
<evidence type="ECO:0000256" key="2">
    <source>
        <dbReference type="PROSITE-ProRule" id="PRU00169"/>
    </source>
</evidence>
<keyword evidence="5" id="KW-1185">Reference proteome</keyword>
<dbReference type="RefSeq" id="WP_051720009.1">
    <property type="nucleotide sequence ID" value="NZ_JMIH01000022.1"/>
</dbReference>
<dbReference type="PROSITE" id="PS50110">
    <property type="entry name" value="RESPONSE_REGULATORY"/>
    <property type="match status" value="1"/>
</dbReference>
<dbReference type="AlphaFoldDB" id="A0A074KWK5"/>
<dbReference type="InterPro" id="IPR050595">
    <property type="entry name" value="Bact_response_regulator"/>
</dbReference>
<reference evidence="4 5" key="1">
    <citation type="submission" date="2014-04" db="EMBL/GenBank/DDBJ databases">
        <title>Characterization and application of a salt tolerant electro-active bacterium.</title>
        <authorList>
            <person name="Yang L."/>
            <person name="Wei S."/>
            <person name="Tay Q.X.M."/>
        </authorList>
    </citation>
    <scope>NUCLEOTIDE SEQUENCE [LARGE SCALE GENOMIC DNA]</scope>
    <source>
        <strain evidence="4 5">LY1</strain>
    </source>
</reference>
<gene>
    <name evidence="4" type="ORF">EL17_13325</name>
</gene>
<dbReference type="EMBL" id="JMIH01000022">
    <property type="protein sequence ID" value="KEO73324.1"/>
    <property type="molecule type" value="Genomic_DNA"/>
</dbReference>
<proteinExistence type="predicted"/>
<name>A0A074KWK5_9BACT</name>
<evidence type="ECO:0000313" key="4">
    <source>
        <dbReference type="EMBL" id="KEO73324.1"/>
    </source>
</evidence>
<dbReference type="SMART" id="SM00448">
    <property type="entry name" value="REC"/>
    <property type="match status" value="1"/>
</dbReference>
<dbReference type="GO" id="GO:0000160">
    <property type="term" value="P:phosphorelay signal transduction system"/>
    <property type="evidence" value="ECO:0007669"/>
    <property type="project" value="InterPro"/>
</dbReference>
<sequence>MKILIVEDEEINRFILKKLLEKNQYQVTLAKDGIEAMKILVEDINFDIIMTDIMMPKMNGIELLEEIKAHPILKSTPIIGFTQGNLEHMKAKSSKKFDALFSKPFEVEKIVTTIKSLTLKD</sequence>
<dbReference type="Pfam" id="PF00072">
    <property type="entry name" value="Response_reg"/>
    <property type="match status" value="1"/>
</dbReference>
<dbReference type="Gene3D" id="3.40.50.2300">
    <property type="match status" value="1"/>
</dbReference>
<organism evidence="4 5">
    <name type="scientific">Anditalea andensis</name>
    <dbReference type="NCBI Taxonomy" id="1048983"/>
    <lineage>
        <taxon>Bacteria</taxon>
        <taxon>Pseudomonadati</taxon>
        <taxon>Bacteroidota</taxon>
        <taxon>Cytophagia</taxon>
        <taxon>Cytophagales</taxon>
        <taxon>Cytophagaceae</taxon>
        <taxon>Anditalea</taxon>
    </lineage>
</organism>
<dbReference type="SUPFAM" id="SSF52172">
    <property type="entry name" value="CheY-like"/>
    <property type="match status" value="1"/>
</dbReference>
<evidence type="ECO:0000313" key="5">
    <source>
        <dbReference type="Proteomes" id="UP000027821"/>
    </source>
</evidence>
<dbReference type="InterPro" id="IPR011006">
    <property type="entry name" value="CheY-like_superfamily"/>
</dbReference>
<dbReference type="OrthoDB" id="7631574at2"/>
<feature type="domain" description="Response regulatory" evidence="3">
    <location>
        <begin position="2"/>
        <end position="118"/>
    </location>
</feature>
<feature type="modified residue" description="4-aspartylphosphate" evidence="2">
    <location>
        <position position="52"/>
    </location>
</feature>
<protein>
    <recommendedName>
        <fullName evidence="3">Response regulatory domain-containing protein</fullName>
    </recommendedName>
</protein>